<sequence>MHGERDRLVPVAASRALARAHPSWQLVVLDGVGHTPQLEAPQETADAVLRWLDRAGPALHAARHPPARQA</sequence>
<protein>
    <submittedName>
        <fullName evidence="1">Pimeloyl-ACP methyl ester carboxylesterase</fullName>
    </submittedName>
</protein>
<dbReference type="AlphaFoldDB" id="A0A7X0U3H3"/>
<dbReference type="EMBL" id="JACHMI010000001">
    <property type="protein sequence ID" value="MBB6553499.1"/>
    <property type="molecule type" value="Genomic_DNA"/>
</dbReference>
<dbReference type="Gene3D" id="3.40.50.1820">
    <property type="entry name" value="alpha/beta hydrolase"/>
    <property type="match status" value="1"/>
</dbReference>
<gene>
    <name evidence="1" type="ORF">HD593_008294</name>
</gene>
<dbReference type="SUPFAM" id="SSF53474">
    <property type="entry name" value="alpha/beta-Hydrolases"/>
    <property type="match status" value="1"/>
</dbReference>
<evidence type="ECO:0000313" key="2">
    <source>
        <dbReference type="Proteomes" id="UP000565579"/>
    </source>
</evidence>
<accession>A0A7X0U3H3</accession>
<dbReference type="RefSeq" id="WP_350668873.1">
    <property type="nucleotide sequence ID" value="NZ_BAAAXY010000123.1"/>
</dbReference>
<reference evidence="1 2" key="1">
    <citation type="submission" date="2020-08" db="EMBL/GenBank/DDBJ databases">
        <title>Sequencing the genomes of 1000 actinobacteria strains.</title>
        <authorList>
            <person name="Klenk H.-P."/>
        </authorList>
    </citation>
    <scope>NUCLEOTIDE SEQUENCE [LARGE SCALE GENOMIC DNA]</scope>
    <source>
        <strain evidence="1 2">DSM 43768</strain>
    </source>
</reference>
<dbReference type="InterPro" id="IPR029058">
    <property type="entry name" value="AB_hydrolase_fold"/>
</dbReference>
<name>A0A7X0U3H3_9ACTN</name>
<proteinExistence type="predicted"/>
<keyword evidence="2" id="KW-1185">Reference proteome</keyword>
<comment type="caution">
    <text evidence="1">The sequence shown here is derived from an EMBL/GenBank/DDBJ whole genome shotgun (WGS) entry which is preliminary data.</text>
</comment>
<organism evidence="1 2">
    <name type="scientific">Nonomuraea rubra</name>
    <dbReference type="NCBI Taxonomy" id="46180"/>
    <lineage>
        <taxon>Bacteria</taxon>
        <taxon>Bacillati</taxon>
        <taxon>Actinomycetota</taxon>
        <taxon>Actinomycetes</taxon>
        <taxon>Streptosporangiales</taxon>
        <taxon>Streptosporangiaceae</taxon>
        <taxon>Nonomuraea</taxon>
    </lineage>
</organism>
<dbReference type="Proteomes" id="UP000565579">
    <property type="component" value="Unassembled WGS sequence"/>
</dbReference>
<evidence type="ECO:0000313" key="1">
    <source>
        <dbReference type="EMBL" id="MBB6553499.1"/>
    </source>
</evidence>